<protein>
    <recommendedName>
        <fullName evidence="8">BHLH domain-containing protein</fullName>
    </recommendedName>
</protein>
<keyword evidence="3" id="KW-0238">DNA-binding</keyword>
<dbReference type="PANTHER" id="PTHR47075:SF9">
    <property type="entry name" value="TRANSCRIPTION FACTOR BHLH47"/>
    <property type="match status" value="1"/>
</dbReference>
<accession>A0AAU9M3V2</accession>
<dbReference type="GO" id="GO:0005634">
    <property type="term" value="C:nucleus"/>
    <property type="evidence" value="ECO:0007669"/>
    <property type="project" value="UniProtKB-SubCell"/>
</dbReference>
<keyword evidence="5" id="KW-0539">Nucleus</keyword>
<dbReference type="Pfam" id="PF23177">
    <property type="entry name" value="bHLH_IRO3"/>
    <property type="match status" value="1"/>
</dbReference>
<keyword evidence="4" id="KW-0804">Transcription</keyword>
<evidence type="ECO:0000256" key="3">
    <source>
        <dbReference type="ARBA" id="ARBA00023125"/>
    </source>
</evidence>
<dbReference type="AlphaFoldDB" id="A0AAU9M3V2"/>
<keyword evidence="6" id="KW-0175">Coiled coil</keyword>
<evidence type="ECO:0000313" key="9">
    <source>
        <dbReference type="EMBL" id="CAH1420800.1"/>
    </source>
</evidence>
<dbReference type="PANTHER" id="PTHR47075">
    <property type="entry name" value="TRANSCRIPTION FACTOR BHLH47"/>
    <property type="match status" value="1"/>
</dbReference>
<evidence type="ECO:0000259" key="8">
    <source>
        <dbReference type="PROSITE" id="PS50888"/>
    </source>
</evidence>
<evidence type="ECO:0000256" key="7">
    <source>
        <dbReference type="SAM" id="MobiDB-lite"/>
    </source>
</evidence>
<feature type="region of interest" description="Disordered" evidence="7">
    <location>
        <begin position="1"/>
        <end position="24"/>
    </location>
</feature>
<feature type="domain" description="BHLH" evidence="8">
    <location>
        <begin position="134"/>
        <end position="184"/>
    </location>
</feature>
<evidence type="ECO:0000313" key="10">
    <source>
        <dbReference type="Proteomes" id="UP001157418"/>
    </source>
</evidence>
<evidence type="ECO:0000256" key="1">
    <source>
        <dbReference type="ARBA" id="ARBA00004123"/>
    </source>
</evidence>
<keyword evidence="10" id="KW-1185">Reference proteome</keyword>
<feature type="region of interest" description="Disordered" evidence="7">
    <location>
        <begin position="255"/>
        <end position="275"/>
    </location>
</feature>
<comment type="subcellular location">
    <subcellularLocation>
        <location evidence="1">Nucleus</location>
    </subcellularLocation>
</comment>
<dbReference type="InterPro" id="IPR057075">
    <property type="entry name" value="bHLH_IRO3"/>
</dbReference>
<feature type="coiled-coil region" evidence="6">
    <location>
        <begin position="174"/>
        <end position="229"/>
    </location>
</feature>
<evidence type="ECO:0000256" key="6">
    <source>
        <dbReference type="SAM" id="Coils"/>
    </source>
</evidence>
<comment type="caution">
    <text evidence="9">The sequence shown here is derived from an EMBL/GenBank/DDBJ whole genome shotgun (WGS) entry which is preliminary data.</text>
</comment>
<dbReference type="Gene3D" id="4.10.280.10">
    <property type="entry name" value="Helix-loop-helix DNA-binding domain"/>
    <property type="match status" value="1"/>
</dbReference>
<evidence type="ECO:0000256" key="5">
    <source>
        <dbReference type="ARBA" id="ARBA00023242"/>
    </source>
</evidence>
<keyword evidence="2" id="KW-0805">Transcription regulation</keyword>
<evidence type="ECO:0000256" key="2">
    <source>
        <dbReference type="ARBA" id="ARBA00023015"/>
    </source>
</evidence>
<dbReference type="PROSITE" id="PS50888">
    <property type="entry name" value="BHLH"/>
    <property type="match status" value="1"/>
</dbReference>
<proteinExistence type="predicted"/>
<dbReference type="EMBL" id="CAKMRJ010001112">
    <property type="protein sequence ID" value="CAH1420800.1"/>
    <property type="molecule type" value="Genomic_DNA"/>
</dbReference>
<sequence>MGPMAATESDQNAHGLAAEKKDQDVELLIKDPQHQPVAGENRVAEQEAAEALEEILSHFEYHFHHLTCSTPRQSARHRRIPATRLPHLQFAEVITSTLRLNLSRSAPMDENVDTTKKKSIGRSSLSKKNGAKVHRKIHKAEREKLKRDYMNELFLELTKALEPTNQNNGKSSALTDTIRILRDLIAQVESLKKENSVLLAESQYVAIEKNELKEENCAMEAQIRKLQSQIDQAAGTVVGPVFVVPVQNDPKLYNEPKIGSNVSKPHARYPLPSDSWPFNILSEQARTD</sequence>
<evidence type="ECO:0000256" key="4">
    <source>
        <dbReference type="ARBA" id="ARBA00023163"/>
    </source>
</evidence>
<feature type="region of interest" description="Disordered" evidence="7">
    <location>
        <begin position="109"/>
        <end position="136"/>
    </location>
</feature>
<dbReference type="SUPFAM" id="SSF47459">
    <property type="entry name" value="HLH, helix-loop-helix DNA-binding domain"/>
    <property type="match status" value="1"/>
</dbReference>
<gene>
    <name evidence="9" type="ORF">LVIROSA_LOCUS8238</name>
</gene>
<dbReference type="Proteomes" id="UP001157418">
    <property type="component" value="Unassembled WGS sequence"/>
</dbReference>
<dbReference type="GO" id="GO:0046983">
    <property type="term" value="F:protein dimerization activity"/>
    <property type="evidence" value="ECO:0007669"/>
    <property type="project" value="InterPro"/>
</dbReference>
<reference evidence="9 10" key="1">
    <citation type="submission" date="2022-01" db="EMBL/GenBank/DDBJ databases">
        <authorList>
            <person name="Xiong W."/>
            <person name="Schranz E."/>
        </authorList>
    </citation>
    <scope>NUCLEOTIDE SEQUENCE [LARGE SCALE GENOMIC DNA]</scope>
</reference>
<name>A0AAU9M3V2_9ASTR</name>
<dbReference type="InterPro" id="IPR036638">
    <property type="entry name" value="HLH_DNA-bd_sf"/>
</dbReference>
<dbReference type="GO" id="GO:0003677">
    <property type="term" value="F:DNA binding"/>
    <property type="evidence" value="ECO:0007669"/>
    <property type="project" value="UniProtKB-KW"/>
</dbReference>
<organism evidence="9 10">
    <name type="scientific">Lactuca virosa</name>
    <dbReference type="NCBI Taxonomy" id="75947"/>
    <lineage>
        <taxon>Eukaryota</taxon>
        <taxon>Viridiplantae</taxon>
        <taxon>Streptophyta</taxon>
        <taxon>Embryophyta</taxon>
        <taxon>Tracheophyta</taxon>
        <taxon>Spermatophyta</taxon>
        <taxon>Magnoliopsida</taxon>
        <taxon>eudicotyledons</taxon>
        <taxon>Gunneridae</taxon>
        <taxon>Pentapetalae</taxon>
        <taxon>asterids</taxon>
        <taxon>campanulids</taxon>
        <taxon>Asterales</taxon>
        <taxon>Asteraceae</taxon>
        <taxon>Cichorioideae</taxon>
        <taxon>Cichorieae</taxon>
        <taxon>Lactucinae</taxon>
        <taxon>Lactuca</taxon>
    </lineage>
</organism>
<dbReference type="InterPro" id="IPR011598">
    <property type="entry name" value="bHLH_dom"/>
</dbReference>